<dbReference type="Gene3D" id="3.40.50.720">
    <property type="entry name" value="NAD(P)-binding Rossmann-like Domain"/>
    <property type="match status" value="1"/>
</dbReference>
<dbReference type="InterPro" id="IPR020904">
    <property type="entry name" value="Sc_DH/Rdtase_CS"/>
</dbReference>
<comment type="similarity">
    <text evidence="1 3">Belongs to the short-chain dehydrogenases/reductases (SDR) family.</text>
</comment>
<evidence type="ECO:0000256" key="3">
    <source>
        <dbReference type="RuleBase" id="RU000363"/>
    </source>
</evidence>
<evidence type="ECO:0000256" key="2">
    <source>
        <dbReference type="ARBA" id="ARBA00023002"/>
    </source>
</evidence>
<proteinExistence type="inferred from homology"/>
<dbReference type="PANTHER" id="PTHR43976:SF16">
    <property type="entry name" value="SHORT-CHAIN DEHYDROGENASE_REDUCTASE FAMILY PROTEIN"/>
    <property type="match status" value="1"/>
</dbReference>
<dbReference type="Proteomes" id="UP000215539">
    <property type="component" value="Chromosome 1"/>
</dbReference>
<dbReference type="PANTHER" id="PTHR43976">
    <property type="entry name" value="SHORT CHAIN DEHYDROGENASE"/>
    <property type="match status" value="1"/>
</dbReference>
<reference evidence="6 8" key="2">
    <citation type="submission" date="2017-06" db="EMBL/GenBank/DDBJ databases">
        <authorList>
            <consortium name="Pathogen Informatics"/>
        </authorList>
    </citation>
    <scope>NUCLEOTIDE SEQUENCE [LARGE SCALE GENOMIC DNA]</scope>
    <source>
        <strain evidence="6 8">NCTC12947</strain>
    </source>
</reference>
<dbReference type="PRINTS" id="PR00081">
    <property type="entry name" value="GDHRDH"/>
</dbReference>
<dbReference type="InterPro" id="IPR036291">
    <property type="entry name" value="NAD(P)-bd_dom_sf"/>
</dbReference>
<dbReference type="RefSeq" id="WP_066427496.1">
    <property type="nucleotide sequence ID" value="NZ_CP014227.1"/>
</dbReference>
<evidence type="ECO:0000259" key="4">
    <source>
        <dbReference type="SMART" id="SM00822"/>
    </source>
</evidence>
<dbReference type="SUPFAM" id="SSF51735">
    <property type="entry name" value="NAD(P)-binding Rossmann-fold domains"/>
    <property type="match status" value="1"/>
</dbReference>
<dbReference type="AlphaFoldDB" id="A0AAX2H2E4"/>
<evidence type="ECO:0000313" key="8">
    <source>
        <dbReference type="Proteomes" id="UP000215539"/>
    </source>
</evidence>
<dbReference type="GO" id="GO:0050574">
    <property type="term" value="F:2-(R)-hydroxypropyl-CoM dehydrogenase activity"/>
    <property type="evidence" value="ECO:0007669"/>
    <property type="project" value="UniProtKB-EC"/>
</dbReference>
<keyword evidence="7" id="KW-1185">Reference proteome</keyword>
<dbReference type="EMBL" id="CP014227">
    <property type="protein sequence ID" value="AMD84086.1"/>
    <property type="molecule type" value="Genomic_DNA"/>
</dbReference>
<evidence type="ECO:0000313" key="6">
    <source>
        <dbReference type="EMBL" id="SNV13591.1"/>
    </source>
</evidence>
<dbReference type="KEGG" id="chg:AXF12_00135"/>
<dbReference type="SMART" id="SM00822">
    <property type="entry name" value="PKS_KR"/>
    <property type="match status" value="1"/>
</dbReference>
<dbReference type="CDD" id="cd05374">
    <property type="entry name" value="17beta-HSD-like_SDR_c"/>
    <property type="match status" value="1"/>
</dbReference>
<dbReference type="Proteomes" id="UP000065822">
    <property type="component" value="Chromosome"/>
</dbReference>
<dbReference type="InterPro" id="IPR057326">
    <property type="entry name" value="KR_dom"/>
</dbReference>
<gene>
    <name evidence="6" type="primary">xecD</name>
    <name evidence="5" type="ORF">AXF12_00135</name>
    <name evidence="6" type="ORF">SAMEA44541418_01747</name>
</gene>
<dbReference type="InterPro" id="IPR051911">
    <property type="entry name" value="SDR_oxidoreductase"/>
</dbReference>
<evidence type="ECO:0000313" key="5">
    <source>
        <dbReference type="EMBL" id="AMD84086.1"/>
    </source>
</evidence>
<dbReference type="PROSITE" id="PS00061">
    <property type="entry name" value="ADH_SHORT"/>
    <property type="match status" value="1"/>
</dbReference>
<evidence type="ECO:0000313" key="7">
    <source>
        <dbReference type="Proteomes" id="UP000065822"/>
    </source>
</evidence>
<dbReference type="EMBL" id="LT906449">
    <property type="protein sequence ID" value="SNV13591.1"/>
    <property type="molecule type" value="Genomic_DNA"/>
</dbReference>
<reference evidence="5 7" key="1">
    <citation type="submission" date="2016-02" db="EMBL/GenBank/DDBJ databases">
        <authorList>
            <person name="Holder M.E."/>
            <person name="Ajami N.J."/>
            <person name="Petrosino J.F."/>
        </authorList>
    </citation>
    <scope>NUCLEOTIDE SEQUENCE [LARGE SCALE GENOMIC DNA]</scope>
    <source>
        <strain evidence="5 7">CCUG 32990</strain>
    </source>
</reference>
<keyword evidence="2 6" id="KW-0560">Oxidoreductase</keyword>
<dbReference type="Pfam" id="PF00106">
    <property type="entry name" value="adh_short"/>
    <property type="match status" value="1"/>
</dbReference>
<sequence>MQKVVLITGATSGIGRAAAELLTSEGYKVYGTARHIEGKETGFELIAMDVRDTGSVQRAVAAIVEREGRIDVLVNNAGVGATGAVEELSAQELEGVFATNVFGAVAVMQAVLPTMRTQGSGLIINITSIAGYMGLPFRGAYSASKGALMLLSESVRMEVQPFGVEVTTIAPGDFATDIASRRLYTPVKEDSPYAEVYAQQLKTMDTHVDNGGDPKDMARRILAVIRTKHPRVHYKEAKPLEQFSIVLKRLLPSKWYEAMLRKFYSV</sequence>
<dbReference type="PRINTS" id="PR00080">
    <property type="entry name" value="SDRFAMILY"/>
</dbReference>
<organism evidence="6 8">
    <name type="scientific">Capnocytophaga haemolytica</name>
    <dbReference type="NCBI Taxonomy" id="45243"/>
    <lineage>
        <taxon>Bacteria</taxon>
        <taxon>Pseudomonadati</taxon>
        <taxon>Bacteroidota</taxon>
        <taxon>Flavobacteriia</taxon>
        <taxon>Flavobacteriales</taxon>
        <taxon>Flavobacteriaceae</taxon>
        <taxon>Capnocytophaga</taxon>
    </lineage>
</organism>
<feature type="domain" description="Ketoreductase" evidence="4">
    <location>
        <begin position="3"/>
        <end position="172"/>
    </location>
</feature>
<protein>
    <submittedName>
        <fullName evidence="6">2-(R)-hydroxypropyl-CoM dehydrogenase</fullName>
        <ecNumber evidence="6">1.1.1.268</ecNumber>
    </submittedName>
    <submittedName>
        <fullName evidence="5">Short-chain dehydrogenase</fullName>
    </submittedName>
</protein>
<dbReference type="EC" id="1.1.1.268" evidence="6"/>
<name>A0AAX2H2E4_9FLAO</name>
<evidence type="ECO:0000256" key="1">
    <source>
        <dbReference type="ARBA" id="ARBA00006484"/>
    </source>
</evidence>
<dbReference type="InterPro" id="IPR002347">
    <property type="entry name" value="SDR_fam"/>
</dbReference>
<accession>A0AAX2H2E4</accession>